<dbReference type="Proteomes" id="UP001060215">
    <property type="component" value="Chromosome 7"/>
</dbReference>
<reference evidence="1 2" key="1">
    <citation type="journal article" date="2022" name="Plant J.">
        <title>Chromosome-level genome of Camellia lanceoleosa provides a valuable resource for understanding genome evolution and self-incompatibility.</title>
        <authorList>
            <person name="Gong W."/>
            <person name="Xiao S."/>
            <person name="Wang L."/>
            <person name="Liao Z."/>
            <person name="Chang Y."/>
            <person name="Mo W."/>
            <person name="Hu G."/>
            <person name="Li W."/>
            <person name="Zhao G."/>
            <person name="Zhu H."/>
            <person name="Hu X."/>
            <person name="Ji K."/>
            <person name="Xiang X."/>
            <person name="Song Q."/>
            <person name="Yuan D."/>
            <person name="Jin S."/>
            <person name="Zhang L."/>
        </authorList>
    </citation>
    <scope>NUCLEOTIDE SEQUENCE [LARGE SCALE GENOMIC DNA]</scope>
    <source>
        <strain evidence="1">SQ_2022a</strain>
    </source>
</reference>
<evidence type="ECO:0000313" key="2">
    <source>
        <dbReference type="Proteomes" id="UP001060215"/>
    </source>
</evidence>
<accession>A0ACC0H1J0</accession>
<sequence length="214" mass="24417">MSQHEIGKMIDHKADEGWTRKVWRLSFNQSVRLPLKEGSILAGMLTAFQNTWAFEQPLRAWSGDSGRFLHQEQRLSSPIFQWNRKDLVLILCWRANQRKNLMLGDRVHLPNRIPIIQSDPLESRQDIRGEGCGKALQVPFKTSLLVFLFLLICLSSGIAEGLHDNVNPVYLHHKGMNPRKLLVVDTVLDYDYTGPNPKHYPRKGKPGSSGSKNP</sequence>
<dbReference type="EMBL" id="CM045764">
    <property type="protein sequence ID" value="KAI8006834.1"/>
    <property type="molecule type" value="Genomic_DNA"/>
</dbReference>
<evidence type="ECO:0000313" key="1">
    <source>
        <dbReference type="EMBL" id="KAI8006834.1"/>
    </source>
</evidence>
<keyword evidence="2" id="KW-1185">Reference proteome</keyword>
<gene>
    <name evidence="1" type="ORF">LOK49_LG07G00169</name>
</gene>
<comment type="caution">
    <text evidence="1">The sequence shown here is derived from an EMBL/GenBank/DDBJ whole genome shotgun (WGS) entry which is preliminary data.</text>
</comment>
<organism evidence="1 2">
    <name type="scientific">Camellia lanceoleosa</name>
    <dbReference type="NCBI Taxonomy" id="1840588"/>
    <lineage>
        <taxon>Eukaryota</taxon>
        <taxon>Viridiplantae</taxon>
        <taxon>Streptophyta</taxon>
        <taxon>Embryophyta</taxon>
        <taxon>Tracheophyta</taxon>
        <taxon>Spermatophyta</taxon>
        <taxon>Magnoliopsida</taxon>
        <taxon>eudicotyledons</taxon>
        <taxon>Gunneridae</taxon>
        <taxon>Pentapetalae</taxon>
        <taxon>asterids</taxon>
        <taxon>Ericales</taxon>
        <taxon>Theaceae</taxon>
        <taxon>Camellia</taxon>
    </lineage>
</organism>
<protein>
    <submittedName>
        <fullName evidence="1">Uncharacterized protein</fullName>
    </submittedName>
</protein>
<name>A0ACC0H1J0_9ERIC</name>
<proteinExistence type="predicted"/>